<keyword evidence="2" id="KW-0472">Membrane</keyword>
<feature type="compositionally biased region" description="Polar residues" evidence="1">
    <location>
        <begin position="70"/>
        <end position="79"/>
    </location>
</feature>
<reference evidence="3" key="2">
    <citation type="submission" date="2020-11" db="EMBL/GenBank/DDBJ databases">
        <authorList>
            <person name="Cecchin M."/>
            <person name="Marcolungo L."/>
            <person name="Rossato M."/>
            <person name="Girolomoni L."/>
            <person name="Cosentino E."/>
            <person name="Cuine S."/>
            <person name="Li-Beisson Y."/>
            <person name="Delledonne M."/>
            <person name="Ballottari M."/>
        </authorList>
    </citation>
    <scope>NUCLEOTIDE SEQUENCE</scope>
    <source>
        <strain evidence="3">211/11P</strain>
        <tissue evidence="3">Whole cell</tissue>
    </source>
</reference>
<feature type="transmembrane region" description="Helical" evidence="2">
    <location>
        <begin position="130"/>
        <end position="154"/>
    </location>
</feature>
<proteinExistence type="predicted"/>
<feature type="compositionally biased region" description="Polar residues" evidence="1">
    <location>
        <begin position="1"/>
        <end position="10"/>
    </location>
</feature>
<name>A0A9D4TG43_CHLVU</name>
<organism evidence="3 4">
    <name type="scientific">Chlorella vulgaris</name>
    <name type="common">Green alga</name>
    <dbReference type="NCBI Taxonomy" id="3077"/>
    <lineage>
        <taxon>Eukaryota</taxon>
        <taxon>Viridiplantae</taxon>
        <taxon>Chlorophyta</taxon>
        <taxon>core chlorophytes</taxon>
        <taxon>Trebouxiophyceae</taxon>
        <taxon>Chlorellales</taxon>
        <taxon>Chlorellaceae</taxon>
        <taxon>Chlorella clade</taxon>
        <taxon>Chlorella</taxon>
    </lineage>
</organism>
<protein>
    <submittedName>
        <fullName evidence="3">Uncharacterized protein</fullName>
    </submittedName>
</protein>
<sequence length="191" mass="20155">MGGGTQPTSSQRDDDWPGSSVPLLGLEEETSSPSTSTAADAPATEASKSRLPPRPPPSASHPPGAPLQAMTRSSGANVSTGGEQMLIPIYPEPIIGMAVRPPRVPPQPGHVLVGYEVCQPRAGCCQFEGLSFGGIATVILLLLFFWPLAWVPCLMPQCFNSFLRPVYGFPRTPPPGYVMMVTPGFPAPAVF</sequence>
<accession>A0A9D4TG43</accession>
<gene>
    <name evidence="3" type="ORF">D9Q98_008127</name>
</gene>
<keyword evidence="4" id="KW-1185">Reference proteome</keyword>
<evidence type="ECO:0000313" key="3">
    <source>
        <dbReference type="EMBL" id="KAI3424738.1"/>
    </source>
</evidence>
<keyword evidence="2" id="KW-1133">Transmembrane helix</keyword>
<comment type="caution">
    <text evidence="3">The sequence shown here is derived from an EMBL/GenBank/DDBJ whole genome shotgun (WGS) entry which is preliminary data.</text>
</comment>
<dbReference type="Proteomes" id="UP001055712">
    <property type="component" value="Unassembled WGS sequence"/>
</dbReference>
<dbReference type="AlphaFoldDB" id="A0A9D4TG43"/>
<reference evidence="3" key="1">
    <citation type="journal article" date="2019" name="Plant J.">
        <title>Chlorella vulgaris genome assembly and annotation reveals the molecular basis for metabolic acclimation to high light conditions.</title>
        <authorList>
            <person name="Cecchin M."/>
            <person name="Marcolungo L."/>
            <person name="Rossato M."/>
            <person name="Girolomoni L."/>
            <person name="Cosentino E."/>
            <person name="Cuine S."/>
            <person name="Li-Beisson Y."/>
            <person name="Delledonne M."/>
            <person name="Ballottari M."/>
        </authorList>
    </citation>
    <scope>NUCLEOTIDE SEQUENCE</scope>
    <source>
        <strain evidence="3">211/11P</strain>
    </source>
</reference>
<evidence type="ECO:0000313" key="4">
    <source>
        <dbReference type="Proteomes" id="UP001055712"/>
    </source>
</evidence>
<evidence type="ECO:0000256" key="1">
    <source>
        <dbReference type="SAM" id="MobiDB-lite"/>
    </source>
</evidence>
<dbReference type="EMBL" id="SIDB01000012">
    <property type="protein sequence ID" value="KAI3424738.1"/>
    <property type="molecule type" value="Genomic_DNA"/>
</dbReference>
<evidence type="ECO:0000256" key="2">
    <source>
        <dbReference type="SAM" id="Phobius"/>
    </source>
</evidence>
<feature type="region of interest" description="Disordered" evidence="1">
    <location>
        <begin position="1"/>
        <end position="79"/>
    </location>
</feature>
<dbReference type="OrthoDB" id="2019198at2759"/>
<keyword evidence="2" id="KW-0812">Transmembrane</keyword>
<feature type="compositionally biased region" description="Low complexity" evidence="1">
    <location>
        <begin position="31"/>
        <end position="46"/>
    </location>
</feature>
<feature type="compositionally biased region" description="Pro residues" evidence="1">
    <location>
        <begin position="52"/>
        <end position="65"/>
    </location>
</feature>